<feature type="domain" description="RAVE complex protein Rav1 C-terminal" evidence="2">
    <location>
        <begin position="596"/>
        <end position="1231"/>
    </location>
</feature>
<dbReference type="InterPro" id="IPR052208">
    <property type="entry name" value="DmX-like/RAVE_component"/>
</dbReference>
<feature type="compositionally biased region" description="Basic and acidic residues" evidence="1">
    <location>
        <begin position="1379"/>
        <end position="1398"/>
    </location>
</feature>
<evidence type="ECO:0000259" key="2">
    <source>
        <dbReference type="Pfam" id="PF12234"/>
    </source>
</evidence>
<reference evidence="3" key="1">
    <citation type="submission" date="2014-03" db="EMBL/GenBank/DDBJ databases">
        <authorList>
            <person name="Casaregola S."/>
        </authorList>
    </citation>
    <scope>NUCLEOTIDE SEQUENCE [LARGE SCALE GENOMIC DNA]</scope>
    <source>
        <strain evidence="3">CLIB 918</strain>
    </source>
</reference>
<dbReference type="PANTHER" id="PTHR13950">
    <property type="entry name" value="RABCONNECTIN-RELATED"/>
    <property type="match status" value="1"/>
</dbReference>
<dbReference type="InterPro" id="IPR022033">
    <property type="entry name" value="Rav1p_C"/>
</dbReference>
<dbReference type="EMBL" id="CCBN010000002">
    <property type="protein sequence ID" value="CDO51946.1"/>
    <property type="molecule type" value="Genomic_DNA"/>
</dbReference>
<dbReference type="Pfam" id="PF12234">
    <property type="entry name" value="Rav1p_C"/>
    <property type="match status" value="1"/>
</dbReference>
<comment type="caution">
    <text evidence="3">The sequence shown here is derived from an EMBL/GenBank/DDBJ whole genome shotgun (WGS) entry which is preliminary data.</text>
</comment>
<dbReference type="InterPro" id="IPR015943">
    <property type="entry name" value="WD40/YVTN_repeat-like_dom_sf"/>
</dbReference>
<dbReference type="PANTHER" id="PTHR13950:SF9">
    <property type="entry name" value="RABCONNECTIN-3A"/>
    <property type="match status" value="1"/>
</dbReference>
<dbReference type="Gene3D" id="2.130.10.10">
    <property type="entry name" value="YVTN repeat-like/Quinoprotein amine dehydrogenase"/>
    <property type="match status" value="2"/>
</dbReference>
<feature type="region of interest" description="Disordered" evidence="1">
    <location>
        <begin position="1333"/>
        <end position="1403"/>
    </location>
</feature>
<dbReference type="STRING" id="1173061.A0A0J9X5A5"/>
<feature type="compositionally biased region" description="Low complexity" evidence="1">
    <location>
        <begin position="1333"/>
        <end position="1345"/>
    </location>
</feature>
<dbReference type="GO" id="GO:0007035">
    <property type="term" value="P:vacuolar acidification"/>
    <property type="evidence" value="ECO:0007669"/>
    <property type="project" value="TreeGrafter"/>
</dbReference>
<name>A0A0J9X5A5_GEOCN</name>
<keyword evidence="4" id="KW-1185">Reference proteome</keyword>
<gene>
    <name evidence="3" type="ORF">BN980_GECA02s03398g</name>
</gene>
<feature type="compositionally biased region" description="Polar residues" evidence="1">
    <location>
        <begin position="1368"/>
        <end position="1378"/>
    </location>
</feature>
<proteinExistence type="predicted"/>
<sequence>MTINFLPGEPNASLNAVCTAVFDDRRILAYCSGNNLIVLEDSTYLIQTIYLEGDGLAVDIDEETGWMALSYKNKVVILTPTKRFDKPPRWDVLLEFESNPAFGPINTLSWGNNQELLTGSKCLILWSIDDKNLCADELWNRELANPVHKAVFSYDRQLIATTGKYDQTVKIWNRLSFDIDNVDFDFCYLPHPGIVTHLRWRTPFHQDQTVENTLYTTATDGVIRMWAPFDTTDHANFQLWMNLDLYNGEHKKADEKRFVFVIDNKDVSKAIESTILRLGENGSSSLQNAISVVQRSPELCIIIDESRTMTIYSIENIGPRYKSLTKVTKVGENIVLPKRFPVDSPFLQFFAFANPRNSTTKLKDMSIFVHDFRGTILHYTAFFDRFLDPKVPRKHMRLKSILTGHNKSVQRLLRTADGTALLSMSRFSENYLWRAEPLEDSFTLRRQCSINEGKLCVQQAAIIGNGDYLVTMTLEKLCLWDCRTNHGTPIAHKKVLKSESPICFFLLPEAEQTDRGYHIFALYKNKAGNLWKISLPTNDDKPSHATITDLGSSEFPHNEEIHLASRVDPVGWEATVAHDHIDTYQRDVLATITSNGCFRSWTASLSNDDSIDWLQTASLETGKENITRMEVSSIKKVAITSKNATELSIWDLKNHILEFQKMFDTTDAISDLDWTSTPRSQSILAVGSSSIVTLYSQLRFDYTNKTPAWAPIKTIDISNYTTHHIGDSIWLSGGCLSIGAGNQLFIKDSSLDGNDDATRHIVGKHNLLGAKTTIFEACSIMNGPLPFYHPQFLIQSVFAGKLKTVKKLLVALLKALKFGVVLDSNLIDIETTIGLSVEAVMRIENSSSFKNKLNLFNDQNMSIEDALEEFTEDVSTQLLEWLQKVSLPYMTQHQQITLASVIEAIQQIEQNSRSLDINGIKFLLGYRLFKIHRGIQESMTIRDYNWAMHSESQDILLGLIENPTTPMLWNTIRDLGLPYWTRTDKLRETFENLARNLFTQSNRDPVACSLYYLALKKKQVLLGLWRTAGWNREQTKTMKLLANDFELPKYQTTAKKNAFALLGKHRYEYAAAFFLLGDSLKDSVNVLVKQVGDISLAIAVARVYGGDDHPVFKELLEQTILPKAVKEGDRWMTSWAFWKLGKKNLSIRALVNSPREIVENYLDVKIPIDETEGADNKSFLVDDPVLVVLYRQLRRKHIKLLSDKVIQEFQIVLKKSSIYYRMGCDILALDLVKNWDFISERDIPGSTAANLRSPQAVKNKPKSVFDDFQSSGTNAFGIDDGFDYSQIKKIQQKSVFDKINEASAASTSTLPSSDSNPFGIDDGFDYSSIKKITPTSTTSGSPQPTAKLDSPFGIDDGVDYNKVEKRTGISTPDSSSSKVQEKEPENSEVNKEEEKPPTDAEANAAFKNLKPAAAVAFQEPDMSAFDFGF</sequence>
<organism evidence="3 4">
    <name type="scientific">Geotrichum candidum</name>
    <name type="common">Oospora lactis</name>
    <name type="synonym">Dipodascus geotrichum</name>
    <dbReference type="NCBI Taxonomy" id="1173061"/>
    <lineage>
        <taxon>Eukaryota</taxon>
        <taxon>Fungi</taxon>
        <taxon>Dikarya</taxon>
        <taxon>Ascomycota</taxon>
        <taxon>Saccharomycotina</taxon>
        <taxon>Dipodascomycetes</taxon>
        <taxon>Dipodascales</taxon>
        <taxon>Dipodascaceae</taxon>
        <taxon>Geotrichum</taxon>
    </lineage>
</organism>
<dbReference type="InterPro" id="IPR001680">
    <property type="entry name" value="WD40_rpt"/>
</dbReference>
<dbReference type="InterPro" id="IPR011047">
    <property type="entry name" value="Quinoprotein_ADH-like_sf"/>
</dbReference>
<evidence type="ECO:0000313" key="3">
    <source>
        <dbReference type="EMBL" id="CDO51946.1"/>
    </source>
</evidence>
<dbReference type="Proteomes" id="UP000242525">
    <property type="component" value="Unassembled WGS sequence"/>
</dbReference>
<dbReference type="InterPro" id="IPR036322">
    <property type="entry name" value="WD40_repeat_dom_sf"/>
</dbReference>
<dbReference type="SMART" id="SM00320">
    <property type="entry name" value="WD40"/>
    <property type="match status" value="7"/>
</dbReference>
<protein>
    <submittedName>
        <fullName evidence="3">Similar to Saccharomyces cerevisiae YJR033C RAV1 Subunit of the RAVE complex (Rav1p, Rav2p, Skp1p), which promotes assembly of the V-ATPase holoenzyme</fullName>
    </submittedName>
</protein>
<evidence type="ECO:0000313" key="4">
    <source>
        <dbReference type="Proteomes" id="UP000242525"/>
    </source>
</evidence>
<dbReference type="OrthoDB" id="342131at2759"/>
<dbReference type="GO" id="GO:0043291">
    <property type="term" value="C:RAVE complex"/>
    <property type="evidence" value="ECO:0007669"/>
    <property type="project" value="TreeGrafter"/>
</dbReference>
<dbReference type="SUPFAM" id="SSF50978">
    <property type="entry name" value="WD40 repeat-like"/>
    <property type="match status" value="1"/>
</dbReference>
<accession>A0A0J9X5A5</accession>
<evidence type="ECO:0000256" key="1">
    <source>
        <dbReference type="SAM" id="MobiDB-lite"/>
    </source>
</evidence>
<dbReference type="Pfam" id="PF00400">
    <property type="entry name" value="WD40"/>
    <property type="match status" value="1"/>
</dbReference>
<dbReference type="SUPFAM" id="SSF50998">
    <property type="entry name" value="Quinoprotein alcohol dehydrogenase-like"/>
    <property type="match status" value="1"/>
</dbReference>